<evidence type="ECO:0000313" key="2">
    <source>
        <dbReference type="EMBL" id="EMP38050.1"/>
    </source>
</evidence>
<sequence>MRNNRSNKDVYSDIAEGMQQLIGYDPDKQQSKEPFIIIRYYILGCVQLQSLLCPSPTPLRTPEAVNPALTAERLCRIRKRPRRTKEDFLLEVMMHSDAKKQELNEWQDSEKRDRKKNMAHQKEATEQLLNVMECQADTLQSSTADSHYPLHSTPIPLKFGPAEVQYPLHCTPKEKEPGLKEEKTDCRAALGPLVKAEASTPTVLLLVPPVE</sequence>
<organism evidence="2 3">
    <name type="scientific">Chelonia mydas</name>
    <name type="common">Green sea-turtle</name>
    <name type="synonym">Chelonia agassizi</name>
    <dbReference type="NCBI Taxonomy" id="8469"/>
    <lineage>
        <taxon>Eukaryota</taxon>
        <taxon>Metazoa</taxon>
        <taxon>Chordata</taxon>
        <taxon>Craniata</taxon>
        <taxon>Vertebrata</taxon>
        <taxon>Euteleostomi</taxon>
        <taxon>Archelosauria</taxon>
        <taxon>Testudinata</taxon>
        <taxon>Testudines</taxon>
        <taxon>Cryptodira</taxon>
        <taxon>Durocryptodira</taxon>
        <taxon>Americhelydia</taxon>
        <taxon>Chelonioidea</taxon>
        <taxon>Cheloniidae</taxon>
        <taxon>Chelonia</taxon>
    </lineage>
</organism>
<dbReference type="AlphaFoldDB" id="M7BQQ9"/>
<dbReference type="Proteomes" id="UP000031443">
    <property type="component" value="Unassembled WGS sequence"/>
</dbReference>
<proteinExistence type="predicted"/>
<name>M7BQQ9_CHEMY</name>
<feature type="region of interest" description="Disordered" evidence="1">
    <location>
        <begin position="100"/>
        <end position="120"/>
    </location>
</feature>
<evidence type="ECO:0000256" key="1">
    <source>
        <dbReference type="SAM" id="MobiDB-lite"/>
    </source>
</evidence>
<feature type="compositionally biased region" description="Basic and acidic residues" evidence="1">
    <location>
        <begin position="100"/>
        <end position="112"/>
    </location>
</feature>
<keyword evidence="3" id="KW-1185">Reference proteome</keyword>
<protein>
    <submittedName>
        <fullName evidence="2">Uncharacterized protein</fullName>
    </submittedName>
</protein>
<evidence type="ECO:0000313" key="3">
    <source>
        <dbReference type="Proteomes" id="UP000031443"/>
    </source>
</evidence>
<reference evidence="3" key="1">
    <citation type="journal article" date="2013" name="Nat. Genet.">
        <title>The draft genomes of soft-shell turtle and green sea turtle yield insights into the development and evolution of the turtle-specific body plan.</title>
        <authorList>
            <person name="Wang Z."/>
            <person name="Pascual-Anaya J."/>
            <person name="Zadissa A."/>
            <person name="Li W."/>
            <person name="Niimura Y."/>
            <person name="Huang Z."/>
            <person name="Li C."/>
            <person name="White S."/>
            <person name="Xiong Z."/>
            <person name="Fang D."/>
            <person name="Wang B."/>
            <person name="Ming Y."/>
            <person name="Chen Y."/>
            <person name="Zheng Y."/>
            <person name="Kuraku S."/>
            <person name="Pignatelli M."/>
            <person name="Herrero J."/>
            <person name="Beal K."/>
            <person name="Nozawa M."/>
            <person name="Li Q."/>
            <person name="Wang J."/>
            <person name="Zhang H."/>
            <person name="Yu L."/>
            <person name="Shigenobu S."/>
            <person name="Wang J."/>
            <person name="Liu J."/>
            <person name="Flicek P."/>
            <person name="Searle S."/>
            <person name="Wang J."/>
            <person name="Kuratani S."/>
            <person name="Yin Y."/>
            <person name="Aken B."/>
            <person name="Zhang G."/>
            <person name="Irie N."/>
        </authorList>
    </citation>
    <scope>NUCLEOTIDE SEQUENCE [LARGE SCALE GENOMIC DNA]</scope>
</reference>
<dbReference type="EMBL" id="KB520915">
    <property type="protein sequence ID" value="EMP38050.1"/>
    <property type="molecule type" value="Genomic_DNA"/>
</dbReference>
<accession>M7BQQ9</accession>
<gene>
    <name evidence="2" type="ORF">UY3_04809</name>
</gene>